<dbReference type="AlphaFoldDB" id="A0A6F8V948"/>
<feature type="transmembrane region" description="Helical" evidence="6">
    <location>
        <begin position="81"/>
        <end position="102"/>
    </location>
</feature>
<evidence type="ECO:0000256" key="5">
    <source>
        <dbReference type="ARBA" id="ARBA00023136"/>
    </source>
</evidence>
<reference evidence="9" key="1">
    <citation type="submission" date="2020-03" db="EMBL/GenBank/DDBJ databases">
        <title>Complete genome sequence of sulfur-oxidizing bacterium skT11.</title>
        <authorList>
            <person name="Kanda M."/>
            <person name="Kojima H."/>
            <person name="Fukui M."/>
        </authorList>
    </citation>
    <scope>NUCLEOTIDE SEQUENCE [LARGE SCALE GENOMIC DNA]</scope>
    <source>
        <strain evidence="9">skT11</strain>
    </source>
</reference>
<evidence type="ECO:0000259" key="7">
    <source>
        <dbReference type="Pfam" id="PF06271"/>
    </source>
</evidence>
<dbReference type="GO" id="GO:0005886">
    <property type="term" value="C:plasma membrane"/>
    <property type="evidence" value="ECO:0007669"/>
    <property type="project" value="UniProtKB-SubCell"/>
</dbReference>
<protein>
    <submittedName>
        <fullName evidence="8">RDD family protein</fullName>
    </submittedName>
</protein>
<evidence type="ECO:0000256" key="4">
    <source>
        <dbReference type="ARBA" id="ARBA00022989"/>
    </source>
</evidence>
<keyword evidence="5 6" id="KW-0472">Membrane</keyword>
<proteinExistence type="predicted"/>
<keyword evidence="4 6" id="KW-1133">Transmembrane helix</keyword>
<dbReference type="PANTHER" id="PTHR36115">
    <property type="entry name" value="PROLINE-RICH ANTIGEN HOMOLOG-RELATED"/>
    <property type="match status" value="1"/>
</dbReference>
<feature type="domain" description="RDD" evidence="7">
    <location>
        <begin position="1"/>
        <end position="115"/>
    </location>
</feature>
<name>A0A6F8V948_9PROT</name>
<evidence type="ECO:0000256" key="1">
    <source>
        <dbReference type="ARBA" id="ARBA00004651"/>
    </source>
</evidence>
<evidence type="ECO:0000256" key="2">
    <source>
        <dbReference type="ARBA" id="ARBA00022475"/>
    </source>
</evidence>
<gene>
    <name evidence="8" type="ORF">SKTS_12490</name>
</gene>
<feature type="transmembrane region" description="Helical" evidence="6">
    <location>
        <begin position="35"/>
        <end position="52"/>
    </location>
</feature>
<accession>A0A6F8V948</accession>
<dbReference type="EMBL" id="AP022853">
    <property type="protein sequence ID" value="BCB26363.1"/>
    <property type="molecule type" value="Genomic_DNA"/>
</dbReference>
<evidence type="ECO:0000313" key="8">
    <source>
        <dbReference type="EMBL" id="BCB26363.1"/>
    </source>
</evidence>
<sequence>MLYESLLLLAVLFLAGFIFVGLTHGASSGPVKLAFQLYLTGVVAAYFIWFWLHGGQTLAMKTWHLRLVGAADQPVSLRQAILRFVVAVPGVLSGISVLWALFDRDKQFLHDRLAKTKIILTDKR</sequence>
<dbReference type="InterPro" id="IPR010432">
    <property type="entry name" value="RDD"/>
</dbReference>
<evidence type="ECO:0000256" key="3">
    <source>
        <dbReference type="ARBA" id="ARBA00022692"/>
    </source>
</evidence>
<keyword evidence="3 6" id="KW-0812">Transmembrane</keyword>
<keyword evidence="9" id="KW-1185">Reference proteome</keyword>
<dbReference type="Proteomes" id="UP000502260">
    <property type="component" value="Chromosome"/>
</dbReference>
<evidence type="ECO:0000313" key="9">
    <source>
        <dbReference type="Proteomes" id="UP000502260"/>
    </source>
</evidence>
<comment type="subcellular location">
    <subcellularLocation>
        <location evidence="1">Cell membrane</location>
        <topology evidence="1">Multi-pass membrane protein</topology>
    </subcellularLocation>
</comment>
<organism evidence="8 9">
    <name type="scientific">Sulfurimicrobium lacus</name>
    <dbReference type="NCBI Taxonomy" id="2715678"/>
    <lineage>
        <taxon>Bacteria</taxon>
        <taxon>Pseudomonadati</taxon>
        <taxon>Pseudomonadota</taxon>
        <taxon>Betaproteobacteria</taxon>
        <taxon>Nitrosomonadales</taxon>
        <taxon>Sulfuricellaceae</taxon>
        <taxon>Sulfurimicrobium</taxon>
    </lineage>
</organism>
<evidence type="ECO:0000256" key="6">
    <source>
        <dbReference type="SAM" id="Phobius"/>
    </source>
</evidence>
<keyword evidence="2" id="KW-1003">Cell membrane</keyword>
<dbReference type="Pfam" id="PF06271">
    <property type="entry name" value="RDD"/>
    <property type="match status" value="1"/>
</dbReference>
<dbReference type="PANTHER" id="PTHR36115:SF10">
    <property type="entry name" value="RDD DOMAIN-CONTAINING PROTEIN"/>
    <property type="match status" value="1"/>
</dbReference>
<dbReference type="KEGG" id="slac:SKTS_12490"/>
<dbReference type="InterPro" id="IPR051791">
    <property type="entry name" value="Pra-immunoreactive"/>
</dbReference>